<dbReference type="AlphaFoldDB" id="A0AAD9KK26"/>
<dbReference type="Gene3D" id="2.30.30.190">
    <property type="entry name" value="CAP Gly-rich-like domain"/>
    <property type="match status" value="1"/>
</dbReference>
<feature type="region of interest" description="Disordered" evidence="1">
    <location>
        <begin position="846"/>
        <end position="904"/>
    </location>
</feature>
<dbReference type="Pfam" id="PF12473">
    <property type="entry name" value="DUF3694"/>
    <property type="match status" value="1"/>
</dbReference>
<sequence>MSTPNVKEGLQASGINSILPKEHGAKFYTLPFVKNSEKEACAVVSWDSSIHDSVHLNRVTPNNERICLIVKVVVRLSHPASMEVVLRKRVSINVYKRQSITEKLKKRIGKADSLYFTAVTYEIVSNIPKASEDLEDRESLAQIAASQNDQTTADGETYIEKYIRGVSAFESVLTLDRLRQEVTIKELLAARGKPLRKSTSVPNINNMLTSPRGIEEMIRADSIQDIAHPLDHDRFSLELFRHRQSSEFPGESSVSPNKSFNLASSMSGLSPQPTKLAKAPLKTLLEEQYVRETKPLLREPSEESDEEHLCPVRPAGGLTVSPLAVEPVKTTVDQTLLHSPHSDSVESDDFQEYQEFQAASHEDAVGPAPVSSAEVTEKAHGAGTTAKLDSSACDSLAYAGQVNNFAPSMASSGYASQAVSIQTLSSEDSGSVKSIGTDDILVDVSMATVEKKATIGGSEDAVEKEGVMDQNKDDSSGTTADISSEKEGLTNQRVNEESSVPEIELHVSESCQDSAGDNLVSTDSVNESSASDVVEQDNFSSANGVSALDETSNVCETKLSNHEDEVAMANDKGKKSAEETIDFYSETAMEELERMSDDNQDTSAMKTLPCSTDLQSNIATNGSNKTSDVPTKLPNEESSNSAITEKVKLRRKGSGPRNTQSRRSLNVELETSMAATENGGRYPEIKAGVDFMKGANFKKLRPMVDSRPSKGSPSPVKATYRPVSMTQEMMLSLEEAMQPDEEEAHNSGGEEDAMSVCSFGSRADLHRLGEAPVPSWVMVGEPVMVLFSNSTSKPGTVQFIGQTEFASGNWVGVSLDQPEGKNDGSVKGVRYFRSRPRHGIFVRHDKLIMDKKRRNSKARSSPLRRSTGNLFSPSPQKEAPSSLGGSSPANSFMKATAASSAKHK</sequence>
<feature type="region of interest" description="Disordered" evidence="1">
    <location>
        <begin position="456"/>
        <end position="545"/>
    </location>
</feature>
<dbReference type="EMBL" id="JAODUO010000946">
    <property type="protein sequence ID" value="KAK2172607.1"/>
    <property type="molecule type" value="Genomic_DNA"/>
</dbReference>
<dbReference type="Pfam" id="PF01302">
    <property type="entry name" value="CAP_GLY"/>
    <property type="match status" value="1"/>
</dbReference>
<feature type="compositionally biased region" description="Polar residues" evidence="1">
    <location>
        <begin position="863"/>
        <end position="875"/>
    </location>
</feature>
<proteinExistence type="predicted"/>
<protein>
    <recommendedName>
        <fullName evidence="2">CAP-Gly domain-containing protein</fullName>
    </recommendedName>
</protein>
<reference evidence="3" key="1">
    <citation type="journal article" date="2023" name="Mol. Biol. Evol.">
        <title>Third-Generation Sequencing Reveals the Adaptive Role of the Epigenome in Three Deep-Sea Polychaetes.</title>
        <authorList>
            <person name="Perez M."/>
            <person name="Aroh O."/>
            <person name="Sun Y."/>
            <person name="Lan Y."/>
            <person name="Juniper S.K."/>
            <person name="Young C.R."/>
            <person name="Angers B."/>
            <person name="Qian P.Y."/>
        </authorList>
    </citation>
    <scope>NUCLEOTIDE SEQUENCE</scope>
    <source>
        <strain evidence="3">R07B-5</strain>
    </source>
</reference>
<accession>A0AAD9KK26</accession>
<evidence type="ECO:0000259" key="2">
    <source>
        <dbReference type="PROSITE" id="PS50245"/>
    </source>
</evidence>
<feature type="compositionally biased region" description="Polar residues" evidence="1">
    <location>
        <begin position="601"/>
        <end position="629"/>
    </location>
</feature>
<evidence type="ECO:0000256" key="1">
    <source>
        <dbReference type="SAM" id="MobiDB-lite"/>
    </source>
</evidence>
<evidence type="ECO:0000313" key="3">
    <source>
        <dbReference type="EMBL" id="KAK2172607.1"/>
    </source>
</evidence>
<feature type="domain" description="CAP-Gly" evidence="2">
    <location>
        <begin position="801"/>
        <end position="843"/>
    </location>
</feature>
<dbReference type="InterPro" id="IPR000938">
    <property type="entry name" value="CAP-Gly_domain"/>
</dbReference>
<feature type="region of interest" description="Disordered" evidence="1">
    <location>
        <begin position="592"/>
        <end position="666"/>
    </location>
</feature>
<comment type="caution">
    <text evidence="3">The sequence shown here is derived from an EMBL/GenBank/DDBJ whole genome shotgun (WGS) entry which is preliminary data.</text>
</comment>
<dbReference type="SUPFAM" id="SSF74924">
    <property type="entry name" value="Cap-Gly domain"/>
    <property type="match status" value="1"/>
</dbReference>
<feature type="compositionally biased region" description="Polar residues" evidence="1">
    <location>
        <begin position="509"/>
        <end position="545"/>
    </location>
</feature>
<dbReference type="PROSITE" id="PS50245">
    <property type="entry name" value="CAP_GLY_2"/>
    <property type="match status" value="1"/>
</dbReference>
<feature type="compositionally biased region" description="Basic and acidic residues" evidence="1">
    <location>
        <begin position="461"/>
        <end position="475"/>
    </location>
</feature>
<dbReference type="PROSITE" id="PS00845">
    <property type="entry name" value="CAP_GLY_1"/>
    <property type="match status" value="1"/>
</dbReference>
<dbReference type="Proteomes" id="UP001209878">
    <property type="component" value="Unassembled WGS sequence"/>
</dbReference>
<name>A0AAD9KK26_RIDPI</name>
<feature type="region of interest" description="Disordered" evidence="1">
    <location>
        <begin position="296"/>
        <end position="315"/>
    </location>
</feature>
<dbReference type="PANTHER" id="PTHR18916">
    <property type="entry name" value="DYNACTIN 1-RELATED MICROTUBULE-BINDING"/>
    <property type="match status" value="1"/>
</dbReference>
<dbReference type="InterPro" id="IPR036859">
    <property type="entry name" value="CAP-Gly_dom_sf"/>
</dbReference>
<dbReference type="SMART" id="SM01052">
    <property type="entry name" value="CAP_GLY"/>
    <property type="match status" value="1"/>
</dbReference>
<gene>
    <name evidence="3" type="ORF">NP493_947g00024</name>
</gene>
<evidence type="ECO:0000313" key="4">
    <source>
        <dbReference type="Proteomes" id="UP001209878"/>
    </source>
</evidence>
<organism evidence="3 4">
    <name type="scientific">Ridgeia piscesae</name>
    <name type="common">Tubeworm</name>
    <dbReference type="NCBI Taxonomy" id="27915"/>
    <lineage>
        <taxon>Eukaryota</taxon>
        <taxon>Metazoa</taxon>
        <taxon>Spiralia</taxon>
        <taxon>Lophotrochozoa</taxon>
        <taxon>Annelida</taxon>
        <taxon>Polychaeta</taxon>
        <taxon>Sedentaria</taxon>
        <taxon>Canalipalpata</taxon>
        <taxon>Sabellida</taxon>
        <taxon>Siboglinidae</taxon>
        <taxon>Ridgeia</taxon>
    </lineage>
</organism>
<keyword evidence="4" id="KW-1185">Reference proteome</keyword>
<dbReference type="InterPro" id="IPR022164">
    <property type="entry name" value="Kinesin-like"/>
</dbReference>